<evidence type="ECO:0000256" key="1">
    <source>
        <dbReference type="ARBA" id="ARBA00022505"/>
    </source>
</evidence>
<keyword evidence="1 2" id="KW-0500">Molybdenum</keyword>
<dbReference type="Gene3D" id="2.40.50.100">
    <property type="match status" value="2"/>
</dbReference>
<proteinExistence type="predicted"/>
<gene>
    <name evidence="4" type="ORF">GWK08_05385</name>
</gene>
<sequence length="132" mass="14185">MNILKGEIKNLSVKDSLSLVYVDVEGITLSAIVIDTPQTAAYLTPGSKIQLIFKETEVIIGKGKENHISLQNKLPGTIGFIEKGDLLSRLVVDTEAGKITSIITTNAVNQLGLETGSEVTAMIKTNEIMLSE</sequence>
<organism evidence="4 5">
    <name type="scientific">Leptobacterium flavescens</name>
    <dbReference type="NCBI Taxonomy" id="472055"/>
    <lineage>
        <taxon>Bacteria</taxon>
        <taxon>Pseudomonadati</taxon>
        <taxon>Bacteroidota</taxon>
        <taxon>Flavobacteriia</taxon>
        <taxon>Flavobacteriales</taxon>
        <taxon>Flavobacteriaceae</taxon>
        <taxon>Leptobacterium</taxon>
    </lineage>
</organism>
<dbReference type="GO" id="GO:0015689">
    <property type="term" value="P:molybdate ion transport"/>
    <property type="evidence" value="ECO:0007669"/>
    <property type="project" value="InterPro"/>
</dbReference>
<dbReference type="PROSITE" id="PS51866">
    <property type="entry name" value="MOP"/>
    <property type="match status" value="1"/>
</dbReference>
<dbReference type="SUPFAM" id="SSF50331">
    <property type="entry name" value="MOP-like"/>
    <property type="match status" value="1"/>
</dbReference>
<dbReference type="RefSeq" id="WP_163605870.1">
    <property type="nucleotide sequence ID" value="NZ_JAABOO010000001.1"/>
</dbReference>
<dbReference type="EMBL" id="JAABOO010000001">
    <property type="protein sequence ID" value="NER12862.1"/>
    <property type="molecule type" value="Genomic_DNA"/>
</dbReference>
<reference evidence="4 5" key="1">
    <citation type="submission" date="2020-01" db="EMBL/GenBank/DDBJ databases">
        <title>Leptobacterium flavescens.</title>
        <authorList>
            <person name="Wang G."/>
        </authorList>
    </citation>
    <scope>NUCLEOTIDE SEQUENCE [LARGE SCALE GENOMIC DNA]</scope>
    <source>
        <strain evidence="4 5">KCTC 22160</strain>
    </source>
</reference>
<evidence type="ECO:0000259" key="3">
    <source>
        <dbReference type="PROSITE" id="PS51866"/>
    </source>
</evidence>
<dbReference type="InterPro" id="IPR004606">
    <property type="entry name" value="Mop_domain"/>
</dbReference>
<feature type="domain" description="Mop" evidence="3">
    <location>
        <begin position="67"/>
        <end position="132"/>
    </location>
</feature>
<name>A0A6P0UJY9_9FLAO</name>
<accession>A0A6P0UJY9</accession>
<protein>
    <submittedName>
        <fullName evidence="4">Tobe domain protein</fullName>
    </submittedName>
</protein>
<dbReference type="Pfam" id="PF03459">
    <property type="entry name" value="TOBE"/>
    <property type="match status" value="2"/>
</dbReference>
<keyword evidence="5" id="KW-1185">Reference proteome</keyword>
<dbReference type="InterPro" id="IPR008995">
    <property type="entry name" value="Mo/tungstate-bd_C_term_dom"/>
</dbReference>
<dbReference type="InterPro" id="IPR005116">
    <property type="entry name" value="Transp-assoc_OB_typ1"/>
</dbReference>
<dbReference type="Proteomes" id="UP000468581">
    <property type="component" value="Unassembled WGS sequence"/>
</dbReference>
<comment type="caution">
    <text evidence="4">The sequence shown here is derived from an EMBL/GenBank/DDBJ whole genome shotgun (WGS) entry which is preliminary data.</text>
</comment>
<evidence type="ECO:0000256" key="2">
    <source>
        <dbReference type="PROSITE-ProRule" id="PRU01213"/>
    </source>
</evidence>
<dbReference type="AlphaFoldDB" id="A0A6P0UJY9"/>
<evidence type="ECO:0000313" key="4">
    <source>
        <dbReference type="EMBL" id="NER12862.1"/>
    </source>
</evidence>
<evidence type="ECO:0000313" key="5">
    <source>
        <dbReference type="Proteomes" id="UP000468581"/>
    </source>
</evidence>